<keyword evidence="3" id="KW-1185">Reference proteome</keyword>
<reference evidence="2" key="1">
    <citation type="journal article" date="2023" name="PLoS Negl. Trop. Dis.">
        <title>A genome sequence for Biomphalaria pfeifferi, the major vector snail for the human-infecting parasite Schistosoma mansoni.</title>
        <authorList>
            <person name="Bu L."/>
            <person name="Lu L."/>
            <person name="Laidemitt M.R."/>
            <person name="Zhang S.M."/>
            <person name="Mutuku M."/>
            <person name="Mkoji G."/>
            <person name="Steinauer M."/>
            <person name="Loker E.S."/>
        </authorList>
    </citation>
    <scope>NUCLEOTIDE SEQUENCE</scope>
    <source>
        <strain evidence="2">KasaAsao</strain>
    </source>
</reference>
<organism evidence="2 3">
    <name type="scientific">Biomphalaria pfeifferi</name>
    <name type="common">Bloodfluke planorb</name>
    <name type="synonym">Freshwater snail</name>
    <dbReference type="NCBI Taxonomy" id="112525"/>
    <lineage>
        <taxon>Eukaryota</taxon>
        <taxon>Metazoa</taxon>
        <taxon>Spiralia</taxon>
        <taxon>Lophotrochozoa</taxon>
        <taxon>Mollusca</taxon>
        <taxon>Gastropoda</taxon>
        <taxon>Heterobranchia</taxon>
        <taxon>Euthyneura</taxon>
        <taxon>Panpulmonata</taxon>
        <taxon>Hygrophila</taxon>
        <taxon>Lymnaeoidea</taxon>
        <taxon>Planorbidae</taxon>
        <taxon>Biomphalaria</taxon>
    </lineage>
</organism>
<name>A0AAD8F1S9_BIOPF</name>
<evidence type="ECO:0000256" key="1">
    <source>
        <dbReference type="SAM" id="MobiDB-lite"/>
    </source>
</evidence>
<feature type="non-terminal residue" evidence="2">
    <location>
        <position position="1"/>
    </location>
</feature>
<proteinExistence type="predicted"/>
<evidence type="ECO:0000313" key="3">
    <source>
        <dbReference type="Proteomes" id="UP001233172"/>
    </source>
</evidence>
<dbReference type="Proteomes" id="UP001233172">
    <property type="component" value="Unassembled WGS sequence"/>
</dbReference>
<sequence>TRYPQDSSQDTPQGTPQNTPQDIHNIHLKKTYLCKCCPVPPSGRCRASSGTRCVTRG</sequence>
<protein>
    <submittedName>
        <fullName evidence="2">Uncharacterized protein</fullName>
    </submittedName>
</protein>
<accession>A0AAD8F1S9</accession>
<comment type="caution">
    <text evidence="2">The sequence shown here is derived from an EMBL/GenBank/DDBJ whole genome shotgun (WGS) entry which is preliminary data.</text>
</comment>
<evidence type="ECO:0000313" key="2">
    <source>
        <dbReference type="EMBL" id="KAK0047241.1"/>
    </source>
</evidence>
<reference evidence="2" key="2">
    <citation type="submission" date="2023-04" db="EMBL/GenBank/DDBJ databases">
        <authorList>
            <person name="Bu L."/>
            <person name="Lu L."/>
            <person name="Laidemitt M.R."/>
            <person name="Zhang S.M."/>
            <person name="Mutuku M."/>
            <person name="Mkoji G."/>
            <person name="Steinauer M."/>
            <person name="Loker E.S."/>
        </authorList>
    </citation>
    <scope>NUCLEOTIDE SEQUENCE</scope>
    <source>
        <strain evidence="2">KasaAsao</strain>
        <tissue evidence="2">Whole Snail</tissue>
    </source>
</reference>
<dbReference type="AlphaFoldDB" id="A0AAD8F1S9"/>
<dbReference type="EMBL" id="JASAOG010000154">
    <property type="protein sequence ID" value="KAK0047241.1"/>
    <property type="molecule type" value="Genomic_DNA"/>
</dbReference>
<gene>
    <name evidence="2" type="ORF">Bpfe_023372</name>
</gene>
<feature type="region of interest" description="Disordered" evidence="1">
    <location>
        <begin position="1"/>
        <end position="22"/>
    </location>
</feature>